<dbReference type="GO" id="GO:0030313">
    <property type="term" value="C:cell envelope"/>
    <property type="evidence" value="ECO:0007669"/>
    <property type="project" value="UniProtKB-SubCell"/>
</dbReference>
<gene>
    <name evidence="6" type="ORF">FEK29_02570</name>
</gene>
<dbReference type="InterPro" id="IPR013766">
    <property type="entry name" value="Thioredoxin_domain"/>
</dbReference>
<comment type="subcellular location">
    <subcellularLocation>
        <location evidence="1">Cell envelope</location>
    </subcellularLocation>
</comment>
<evidence type="ECO:0000259" key="5">
    <source>
        <dbReference type="PROSITE" id="PS51352"/>
    </source>
</evidence>
<comment type="caution">
    <text evidence="6">The sequence shown here is derived from an EMBL/GenBank/DDBJ whole genome shotgun (WGS) entry which is preliminary data.</text>
</comment>
<dbReference type="InterPro" id="IPR012336">
    <property type="entry name" value="Thioredoxin-like_fold"/>
</dbReference>
<name>A0A5R8MAZ7_9FLAO</name>
<dbReference type="Gene3D" id="3.40.30.10">
    <property type="entry name" value="Glutaredoxin"/>
    <property type="match status" value="1"/>
</dbReference>
<dbReference type="GO" id="GO:0017004">
    <property type="term" value="P:cytochrome complex assembly"/>
    <property type="evidence" value="ECO:0007669"/>
    <property type="project" value="UniProtKB-KW"/>
</dbReference>
<keyword evidence="3" id="KW-1015">Disulfide bond</keyword>
<feature type="domain" description="Thioredoxin" evidence="5">
    <location>
        <begin position="307"/>
        <end position="451"/>
    </location>
</feature>
<dbReference type="SUPFAM" id="SSF52833">
    <property type="entry name" value="Thioredoxin-like"/>
    <property type="match status" value="1"/>
</dbReference>
<accession>A0A5R8MAZ7</accession>
<evidence type="ECO:0000256" key="3">
    <source>
        <dbReference type="ARBA" id="ARBA00023157"/>
    </source>
</evidence>
<dbReference type="RefSeq" id="WP_138256828.1">
    <property type="nucleotide sequence ID" value="NZ_VBUK01000001.1"/>
</dbReference>
<dbReference type="PANTHER" id="PTHR42852">
    <property type="entry name" value="THIOL:DISULFIDE INTERCHANGE PROTEIN DSBE"/>
    <property type="match status" value="1"/>
</dbReference>
<proteinExistence type="predicted"/>
<dbReference type="AlphaFoldDB" id="A0A5R8MAZ7"/>
<reference evidence="6 7" key="1">
    <citation type="journal article" date="2017" name="Int. J. Syst. Evol. Microbiol.">
        <title>Maripseudobacter aurantiacus gen. nov., sp. nov., a novel member of the family Flavobacteriaceae isolated from a sedimentation basin.</title>
        <authorList>
            <person name="Chen C."/>
            <person name="Su Y."/>
            <person name="Tao T."/>
            <person name="Fu G."/>
            <person name="Zhang C."/>
            <person name="Sun C."/>
            <person name="Zhang X."/>
            <person name="Wu M."/>
        </authorList>
    </citation>
    <scope>NUCLEOTIDE SEQUENCE [LARGE SCALE GENOMIC DNA]</scope>
    <source>
        <strain evidence="7">CDA4</strain>
    </source>
</reference>
<evidence type="ECO:0000256" key="2">
    <source>
        <dbReference type="ARBA" id="ARBA00022748"/>
    </source>
</evidence>
<dbReference type="EMBL" id="VBUK01000001">
    <property type="protein sequence ID" value="TLF46680.1"/>
    <property type="molecule type" value="Genomic_DNA"/>
</dbReference>
<dbReference type="CDD" id="cd02966">
    <property type="entry name" value="TlpA_like_family"/>
    <property type="match status" value="1"/>
</dbReference>
<keyword evidence="7" id="KW-1185">Reference proteome</keyword>
<evidence type="ECO:0000313" key="6">
    <source>
        <dbReference type="EMBL" id="TLF46680.1"/>
    </source>
</evidence>
<evidence type="ECO:0000256" key="1">
    <source>
        <dbReference type="ARBA" id="ARBA00004196"/>
    </source>
</evidence>
<dbReference type="InterPro" id="IPR050553">
    <property type="entry name" value="Thioredoxin_ResA/DsbE_sf"/>
</dbReference>
<keyword evidence="4" id="KW-0676">Redox-active center</keyword>
<organism evidence="6 7">
    <name type="scientific">Maribacter aurantiacus</name>
    <dbReference type="NCBI Taxonomy" id="1882343"/>
    <lineage>
        <taxon>Bacteria</taxon>
        <taxon>Pseudomonadati</taxon>
        <taxon>Bacteroidota</taxon>
        <taxon>Flavobacteriia</taxon>
        <taxon>Flavobacteriales</taxon>
        <taxon>Flavobacteriaceae</taxon>
        <taxon>Maribacter</taxon>
    </lineage>
</organism>
<dbReference type="InterPro" id="IPR036249">
    <property type="entry name" value="Thioredoxin-like_sf"/>
</dbReference>
<evidence type="ECO:0000313" key="7">
    <source>
        <dbReference type="Proteomes" id="UP000308382"/>
    </source>
</evidence>
<sequence length="451" mass="52587">MKSKYFLLILVLFVFYGCNQKNSGFDINVDSYVDYDTLYISELTTNNSLAKIYDFQGKRRVELGLPTVASIHTKNKSSQYLTVLAQNKDLNIYISPDTIIKTNNIADSLVNFLWKSNLEFINDNSSFIFNKKNTDSIPILFESFRQKRERVINLYRDEYSEEIANILRFQNDARIYSFLFWLGRISKGLDVKNSFFDFIDDIPKVSETLKSLPDIYLYKYEVEYLRTHEGIESTTDFLKFIEEKTENKDLADFLKAIYIKALIEMPSYWDKHEKLFNSVVLTQTLNAEKSNIYYHLIEQSSSSFFASQNGELAYPFQAEDKFGNQFDLKGSIGKVIFIDTWATWCGPCIQHRDKVLELANKYKNNEGVEILLVSVDTSREKWKSFLKKENKNFAQNLFIENGMRTEFGNNYNIKSIPRYILIGKNGKIINSNIKEPSKAVEKEIEIALMEK</sequence>
<dbReference type="PROSITE" id="PS51352">
    <property type="entry name" value="THIOREDOXIN_2"/>
    <property type="match status" value="1"/>
</dbReference>
<dbReference type="PANTHER" id="PTHR42852:SF6">
    <property type="entry name" value="THIOL:DISULFIDE INTERCHANGE PROTEIN DSBE"/>
    <property type="match status" value="1"/>
</dbReference>
<keyword evidence="2" id="KW-0201">Cytochrome c-type biogenesis</keyword>
<dbReference type="OrthoDB" id="1098640at2"/>
<protein>
    <submittedName>
        <fullName evidence="6">TlpA family protein disulfide reductase</fullName>
    </submittedName>
</protein>
<dbReference type="Proteomes" id="UP000308382">
    <property type="component" value="Unassembled WGS sequence"/>
</dbReference>
<dbReference type="Pfam" id="PF13905">
    <property type="entry name" value="Thioredoxin_8"/>
    <property type="match status" value="1"/>
</dbReference>
<evidence type="ECO:0000256" key="4">
    <source>
        <dbReference type="ARBA" id="ARBA00023284"/>
    </source>
</evidence>
<dbReference type="PROSITE" id="PS51257">
    <property type="entry name" value="PROKAR_LIPOPROTEIN"/>
    <property type="match status" value="1"/>
</dbReference>